<evidence type="ECO:0000259" key="3">
    <source>
        <dbReference type="PROSITE" id="PS50102"/>
    </source>
</evidence>
<dbReference type="Gene3D" id="3.30.70.330">
    <property type="match status" value="1"/>
</dbReference>
<evidence type="ECO:0000256" key="1">
    <source>
        <dbReference type="PROSITE-ProRule" id="PRU00176"/>
    </source>
</evidence>
<dbReference type="PROSITE" id="PS50102">
    <property type="entry name" value="RRM"/>
    <property type="match status" value="1"/>
</dbReference>
<evidence type="ECO:0000313" key="4">
    <source>
        <dbReference type="EMBL" id="KAH7428803.1"/>
    </source>
</evidence>
<organism evidence="4 5">
    <name type="scientific">Ceratopteris richardii</name>
    <name type="common">Triangle waterfern</name>
    <dbReference type="NCBI Taxonomy" id="49495"/>
    <lineage>
        <taxon>Eukaryota</taxon>
        <taxon>Viridiplantae</taxon>
        <taxon>Streptophyta</taxon>
        <taxon>Embryophyta</taxon>
        <taxon>Tracheophyta</taxon>
        <taxon>Polypodiopsida</taxon>
        <taxon>Polypodiidae</taxon>
        <taxon>Polypodiales</taxon>
        <taxon>Pteridineae</taxon>
        <taxon>Pteridaceae</taxon>
        <taxon>Parkerioideae</taxon>
        <taxon>Ceratopteris</taxon>
    </lineage>
</organism>
<reference evidence="4" key="1">
    <citation type="submission" date="2021-08" db="EMBL/GenBank/DDBJ databases">
        <title>WGS assembly of Ceratopteris richardii.</title>
        <authorList>
            <person name="Marchant D.B."/>
            <person name="Chen G."/>
            <person name="Jenkins J."/>
            <person name="Shu S."/>
            <person name="Leebens-Mack J."/>
            <person name="Grimwood J."/>
            <person name="Schmutz J."/>
            <person name="Soltis P."/>
            <person name="Soltis D."/>
            <person name="Chen Z.-H."/>
        </authorList>
    </citation>
    <scope>NUCLEOTIDE SEQUENCE</scope>
    <source>
        <strain evidence="4">Whitten #5841</strain>
        <tissue evidence="4">Leaf</tissue>
    </source>
</reference>
<dbReference type="GO" id="GO:0003723">
    <property type="term" value="F:RNA binding"/>
    <property type="evidence" value="ECO:0007669"/>
    <property type="project" value="UniProtKB-UniRule"/>
</dbReference>
<dbReference type="InterPro" id="IPR012677">
    <property type="entry name" value="Nucleotide-bd_a/b_plait_sf"/>
</dbReference>
<feature type="compositionally biased region" description="Polar residues" evidence="2">
    <location>
        <begin position="506"/>
        <end position="515"/>
    </location>
</feature>
<feature type="compositionally biased region" description="Basic and acidic residues" evidence="2">
    <location>
        <begin position="569"/>
        <end position="650"/>
    </location>
</feature>
<feature type="compositionally biased region" description="Low complexity" evidence="2">
    <location>
        <begin position="81"/>
        <end position="91"/>
    </location>
</feature>
<evidence type="ECO:0000313" key="5">
    <source>
        <dbReference type="Proteomes" id="UP000825935"/>
    </source>
</evidence>
<feature type="region of interest" description="Disordered" evidence="2">
    <location>
        <begin position="437"/>
        <end position="650"/>
    </location>
</feature>
<evidence type="ECO:0000256" key="2">
    <source>
        <dbReference type="SAM" id="MobiDB-lite"/>
    </source>
</evidence>
<dbReference type="InterPro" id="IPR000504">
    <property type="entry name" value="RRM_dom"/>
</dbReference>
<dbReference type="SUPFAM" id="SSF54928">
    <property type="entry name" value="RNA-binding domain, RBD"/>
    <property type="match status" value="1"/>
</dbReference>
<feature type="compositionally biased region" description="Basic and acidic residues" evidence="2">
    <location>
        <begin position="684"/>
        <end position="707"/>
    </location>
</feature>
<protein>
    <recommendedName>
        <fullName evidence="3">RRM domain-containing protein</fullName>
    </recommendedName>
</protein>
<feature type="region of interest" description="Disordered" evidence="2">
    <location>
        <begin position="755"/>
        <end position="777"/>
    </location>
</feature>
<dbReference type="InterPro" id="IPR035979">
    <property type="entry name" value="RBD_domain_sf"/>
</dbReference>
<keyword evidence="5" id="KW-1185">Reference proteome</keyword>
<accession>A0A8T2U4Y1</accession>
<name>A0A8T2U4Y1_CERRI</name>
<keyword evidence="1" id="KW-0694">RNA-binding</keyword>
<dbReference type="OrthoDB" id="1939400at2759"/>
<proteinExistence type="predicted"/>
<comment type="caution">
    <text evidence="4">The sequence shown here is derived from an EMBL/GenBank/DDBJ whole genome shotgun (WGS) entry which is preliminary data.</text>
</comment>
<feature type="region of interest" description="Disordered" evidence="2">
    <location>
        <begin position="681"/>
        <end position="707"/>
    </location>
</feature>
<feature type="compositionally biased region" description="Basic and acidic residues" evidence="2">
    <location>
        <begin position="532"/>
        <end position="551"/>
    </location>
</feature>
<feature type="compositionally biased region" description="Polar residues" evidence="2">
    <location>
        <begin position="437"/>
        <end position="462"/>
    </location>
</feature>
<feature type="region of interest" description="Disordered" evidence="2">
    <location>
        <begin position="1"/>
        <end position="147"/>
    </location>
</feature>
<feature type="compositionally biased region" description="Basic and acidic residues" evidence="2">
    <location>
        <begin position="135"/>
        <end position="147"/>
    </location>
</feature>
<gene>
    <name evidence="4" type="ORF">KP509_09G018500</name>
</gene>
<feature type="domain" description="RRM" evidence="3">
    <location>
        <begin position="1556"/>
        <end position="1643"/>
    </location>
</feature>
<sequence>MFDLNEVPDGPAVESGIGNSEKENRVSASSDAIDDGRIPNETPDSQPLAVDTSSSKDEGSNLLVEEATPVSENLPLKRHSPSSLSLEASSSKRQHVASPVAPVLGKQHNLDDRGTDLYFEEPDVDKQSASPRQRLRNESPDRSDLHDATDKVAFQFLGENSGIASTPQIHEQFSNGLTVTEQDKGSTGTILSVKCDPDPVPAPEGSVLGLSLGGIFGTSTFQGEALNLVHGTSNGTESYVPRSDDRSDEALPSSRVLAMSPFWSGKLCIKEVMTSVPIFAYCLGIMTNESKLKKLPPVLGTKRFLKFEELEGILIKGVTEPLILFKPSKEASMEDIKMYDSMVKTLSHGLKLHSPNSSGSVSGEINLPRSGKCACVAALISWDDDNVDAKLLLISNSGIQALMKFYKPGTIRHAFEDVDNLDTELLYGVLSSNSTGTLNRNPDSLLKNSTQDTGKITSSGSNKRLERVMEASITSSERAKDDMLVTNTGSPSKRKNQLSRPDTLMKSVSMQPIRSSSRDSKPNSESAKASKKYYEKQLSADRIRETTDKYHSRYSSGSRELDEDYEPGQSRHRDRSDWDSARQILRQEPRSERVRESLRRSRDDRDTTRQRGKDHYKTSYRDDEKDKSWRSRGKNEQQCDQDKSHSRAREKLLKEQSIEDLKSRSLLEKRGFISKTGSFSCRISPDENSNKHIRKRDREDEKSELSIKRTRASSMIDNKDLLKDGIDLHINPVLEQKLDQTLKATVLAVRPEPMEPIEEEHTLDAQASDIGYDDQGAKDYEAPDIVDEPEINDQEDLSRKFSLDVLDKETRNWLQSRQNAMYFEEEYGVRVYINADNSTGDGDSKSDAQTGLVSVRASVVPSDSHDISEDKWFLEQALAMLKSIASRGVFVKCLWYEGPVQIHEGDGAPSVPVIVKKIKGEDGKNLERIQHLTGVMIGVVLRRCGTGVSQEIDVVAQPRFIGLRIKCLRRKGLIEAIKEAEALLESVADHFSKELATHIATHIVELQSPTGHPSESVSNQSSPLASAMTTKDFLPHLLAKDENSLVSSKLNEVIKSDLVLGMESAPSVKEPDVHLSTEHEGNFRSLYASHLPDHMTTSKIQNIFEKLLREKLEPWTNLDHFPELVVDVRYIPDKSSAYIVLANEDLLDASLKLYAEDKSIFQGMRLELGPSEVNGSLAGSEPKKKKLGEHIRDAIAAKRESEKLSSREGAVDGDLDSDFSEDLWYADNLAPSTDVFPGRPRPLFLSELMRNASAPAIKQLFEEIITTYIGPNLVSASGRQLVLDVRYVPSRGCAFVDLATPELVEFMLDLHSRRPDVFLNMKMELGRRPVPYSVEEDGGGRLNLRLHGKPHSSSQMFDYWSPARKIIDKERNRSFDLEDPDRSDDLRWLNARMKKQRSDPEKTIYADRLPENSSEVTIQKVFERVLLQKLPREEMEALGDQIITEVRHVPTKYCAFIVFATEDLTRRVLHMYNQDEEVFESMRLKPHFHSRMEDFYKDELQEVDDVVHTPSVRERMGSLENDNARSRQLDIHDARSRSAAQRAITASAFREVDRRRSVYVDKIPEDLSESSMREIFEKVFRLKKHGRDGHMVSQVAYFRDKFDPSKLCAFVEVKTEDGTQDLVDYYNANQDAFRGMRVRPGFKYHH</sequence>
<dbReference type="Proteomes" id="UP000825935">
    <property type="component" value="Chromosome 9"/>
</dbReference>
<dbReference type="EMBL" id="CM035414">
    <property type="protein sequence ID" value="KAH7428803.1"/>
    <property type="molecule type" value="Genomic_DNA"/>
</dbReference>